<dbReference type="Proteomes" id="UP000007014">
    <property type="component" value="Chromosome 17"/>
</dbReference>
<reference evidence="2 3" key="1">
    <citation type="journal article" date="2004" name="Nature">
        <title>Genome sequence of the ultrasmall unicellular red alga Cyanidioschyzon merolae 10D.</title>
        <authorList>
            <person name="Matsuzaki M."/>
            <person name="Misumi O."/>
            <person name="Shin-i T."/>
            <person name="Maruyama S."/>
            <person name="Takahara M."/>
            <person name="Miyagishima S."/>
            <person name="Mori T."/>
            <person name="Nishida K."/>
            <person name="Yagisawa F."/>
            <person name="Nishida K."/>
            <person name="Yoshida Y."/>
            <person name="Nishimura Y."/>
            <person name="Nakao S."/>
            <person name="Kobayashi T."/>
            <person name="Momoyama Y."/>
            <person name="Higashiyama T."/>
            <person name="Minoda A."/>
            <person name="Sano M."/>
            <person name="Nomoto H."/>
            <person name="Oishi K."/>
            <person name="Hayashi H."/>
            <person name="Ohta F."/>
            <person name="Nishizaka S."/>
            <person name="Haga S."/>
            <person name="Miura S."/>
            <person name="Morishita T."/>
            <person name="Kabeya Y."/>
            <person name="Terasawa K."/>
            <person name="Suzuki Y."/>
            <person name="Ishii Y."/>
            <person name="Asakawa S."/>
            <person name="Takano H."/>
            <person name="Ohta N."/>
            <person name="Kuroiwa H."/>
            <person name="Tanaka K."/>
            <person name="Shimizu N."/>
            <person name="Sugano S."/>
            <person name="Sato N."/>
            <person name="Nozaki H."/>
            <person name="Ogasawara N."/>
            <person name="Kohara Y."/>
            <person name="Kuroiwa T."/>
        </authorList>
    </citation>
    <scope>NUCLEOTIDE SEQUENCE [LARGE SCALE GENOMIC DNA]</scope>
    <source>
        <strain evidence="2 3">10D</strain>
    </source>
</reference>
<organism evidence="2 3">
    <name type="scientific">Cyanidioschyzon merolae (strain NIES-3377 / 10D)</name>
    <name type="common">Unicellular red alga</name>
    <dbReference type="NCBI Taxonomy" id="280699"/>
    <lineage>
        <taxon>Eukaryota</taxon>
        <taxon>Rhodophyta</taxon>
        <taxon>Bangiophyceae</taxon>
        <taxon>Cyanidiales</taxon>
        <taxon>Cyanidiaceae</taxon>
        <taxon>Cyanidioschyzon</taxon>
    </lineage>
</organism>
<sequence length="434" mass="46727">MSAVRPKRQRSHRSTAPGSRRSSSSRVPVGTVKAVNTEVPPSATSGDGEGSACVSVDRCCNAAAEGDWTTYLSNAKRVLRATLDRGTRVLDGHARSTGDAWLVLRAFVERAHFANASQRFQEVYAALERCMQDAAFLGMLLSILQADIDRDLTGTVAQSITRLAFAENGRERLEAAGFLGALWEARSRYLARCDWCVVAHLSEALAILVQCDANVQRLLSSEPNPTIHIDALRAEVQDSTDASGPAFALEAIVGLVASPSFSVTGAMAKSLSKLVIQVTQTALSAMRTRPPAEHGFLIDRVVVASTLAQRLARSNPQDVLSELYEQWLPLIEQTMTVQELDGAMRWRLMSNAADIEWVQRLGCSEKSGDRTEKGDLPLSLHPSDRTSKQADAGTSIAGKTRLNRAGASSTQRGRGQRTGRGAGRARSAGVEVAS</sequence>
<evidence type="ECO:0000313" key="2">
    <source>
        <dbReference type="EMBL" id="BAM82116.1"/>
    </source>
</evidence>
<dbReference type="OrthoDB" id="10542873at2759"/>
<evidence type="ECO:0000256" key="1">
    <source>
        <dbReference type="SAM" id="MobiDB-lite"/>
    </source>
</evidence>
<name>M1UVQ5_CYAM1</name>
<keyword evidence="3" id="KW-1185">Reference proteome</keyword>
<accession>M1UVQ5</accession>
<dbReference type="RefSeq" id="XP_005538152.1">
    <property type="nucleotide sequence ID" value="XM_005538095.1"/>
</dbReference>
<gene>
    <name evidence="2" type="ORF">CYME_CMQ227C</name>
</gene>
<feature type="compositionally biased region" description="Low complexity" evidence="1">
    <location>
        <begin position="424"/>
        <end position="434"/>
    </location>
</feature>
<evidence type="ECO:0000313" key="3">
    <source>
        <dbReference type="Proteomes" id="UP000007014"/>
    </source>
</evidence>
<dbReference type="EMBL" id="AP006499">
    <property type="protein sequence ID" value="BAM82116.1"/>
    <property type="molecule type" value="Genomic_DNA"/>
</dbReference>
<dbReference type="Gramene" id="CMQ227CT">
    <property type="protein sequence ID" value="CMQ227CT"/>
    <property type="gene ID" value="CMQ227C"/>
</dbReference>
<feature type="region of interest" description="Disordered" evidence="1">
    <location>
        <begin position="1"/>
        <end position="51"/>
    </location>
</feature>
<dbReference type="GeneID" id="16996259"/>
<dbReference type="HOGENOM" id="CLU_632171_0_0_1"/>
<feature type="compositionally biased region" description="Basic and acidic residues" evidence="1">
    <location>
        <begin position="366"/>
        <end position="375"/>
    </location>
</feature>
<dbReference type="KEGG" id="cme:CYME_CMQ227C"/>
<proteinExistence type="predicted"/>
<dbReference type="AlphaFoldDB" id="M1UVQ5"/>
<feature type="region of interest" description="Disordered" evidence="1">
    <location>
        <begin position="366"/>
        <end position="434"/>
    </location>
</feature>
<feature type="compositionally biased region" description="Basic residues" evidence="1">
    <location>
        <begin position="1"/>
        <end position="13"/>
    </location>
</feature>
<protein>
    <submittedName>
        <fullName evidence="2">Uncharacterized protein</fullName>
    </submittedName>
</protein>
<reference evidence="2 3" key="2">
    <citation type="journal article" date="2007" name="BMC Biol.">
        <title>A 100%-complete sequence reveals unusually simple genomic features in the hot-spring red alga Cyanidioschyzon merolae.</title>
        <authorList>
            <person name="Nozaki H."/>
            <person name="Takano H."/>
            <person name="Misumi O."/>
            <person name="Terasawa K."/>
            <person name="Matsuzaki M."/>
            <person name="Maruyama S."/>
            <person name="Nishida K."/>
            <person name="Yagisawa F."/>
            <person name="Yoshida Y."/>
            <person name="Fujiwara T."/>
            <person name="Takio S."/>
            <person name="Tamura K."/>
            <person name="Chung S.J."/>
            <person name="Nakamura S."/>
            <person name="Kuroiwa H."/>
            <person name="Tanaka K."/>
            <person name="Sato N."/>
            <person name="Kuroiwa T."/>
        </authorList>
    </citation>
    <scope>NUCLEOTIDE SEQUENCE [LARGE SCALE GENOMIC DNA]</scope>
    <source>
        <strain evidence="2 3">10D</strain>
    </source>
</reference>